<reference evidence="1" key="1">
    <citation type="submission" date="2020-05" db="EMBL/GenBank/DDBJ databases">
        <authorList>
            <person name="Chiriac C."/>
            <person name="Salcher M."/>
            <person name="Ghai R."/>
            <person name="Kavagutti S V."/>
        </authorList>
    </citation>
    <scope>NUCLEOTIDE SEQUENCE</scope>
</reference>
<gene>
    <name evidence="1" type="ORF">UFOVP71_402</name>
</gene>
<dbReference type="Pfam" id="PF14083">
    <property type="entry name" value="PGDYG"/>
    <property type="match status" value="1"/>
</dbReference>
<evidence type="ECO:0000313" key="1">
    <source>
        <dbReference type="EMBL" id="CAB4241864.1"/>
    </source>
</evidence>
<dbReference type="EMBL" id="LR797824">
    <property type="protein sequence ID" value="CAB4241864.1"/>
    <property type="molecule type" value="Genomic_DNA"/>
</dbReference>
<protein>
    <submittedName>
        <fullName evidence="1">PGDYG protein</fullName>
    </submittedName>
</protein>
<accession>A0A6J5TBZ3</accession>
<organism evidence="1">
    <name type="scientific">uncultured Caudovirales phage</name>
    <dbReference type="NCBI Taxonomy" id="2100421"/>
    <lineage>
        <taxon>Viruses</taxon>
        <taxon>Duplodnaviria</taxon>
        <taxon>Heunggongvirae</taxon>
        <taxon>Uroviricota</taxon>
        <taxon>Caudoviricetes</taxon>
        <taxon>Peduoviridae</taxon>
        <taxon>Maltschvirus</taxon>
        <taxon>Maltschvirus maltsch</taxon>
    </lineage>
</organism>
<dbReference type="InterPro" id="IPR025688">
    <property type="entry name" value="PGDYG_prot"/>
</dbReference>
<name>A0A6J5TBZ3_9CAUD</name>
<proteinExistence type="predicted"/>
<sequence>MKITDLKENINDAWFEQGSFSTFKKPTPIKYQTAIANGTVDTLEGPVDYIAGHKIITGPKGEKYPVTPQKFADFYDDNGDNTATPKKIMKIAKLADHDGVIHTSWGDLNYTADNDYIVKHGAGDYGAVKKDIFAQTYDTSQA</sequence>